<dbReference type="Gene3D" id="3.10.110.10">
    <property type="entry name" value="Ubiquitin Conjugating Enzyme"/>
    <property type="match status" value="1"/>
</dbReference>
<dbReference type="CDD" id="cd23808">
    <property type="entry name" value="UBCc_UBE2W"/>
    <property type="match status" value="1"/>
</dbReference>
<dbReference type="SMART" id="SM00212">
    <property type="entry name" value="UBCc"/>
    <property type="match status" value="1"/>
</dbReference>
<evidence type="ECO:0000313" key="2">
    <source>
        <dbReference type="EMBL" id="CAJ1376959.1"/>
    </source>
</evidence>
<protein>
    <recommendedName>
        <fullName evidence="1">UBC core domain-containing protein</fullName>
    </recommendedName>
</protein>
<dbReference type="AlphaFoldDB" id="A0AA36HYR7"/>
<gene>
    <name evidence="2" type="ORF">EVOR1521_LOCUS5891</name>
</gene>
<dbReference type="Pfam" id="PF00179">
    <property type="entry name" value="UQ_con"/>
    <property type="match status" value="1"/>
</dbReference>
<keyword evidence="3" id="KW-1185">Reference proteome</keyword>
<comment type="caution">
    <text evidence="2">The sequence shown here is derived from an EMBL/GenBank/DDBJ whole genome shotgun (WGS) entry which is preliminary data.</text>
</comment>
<organism evidence="2 3">
    <name type="scientific">Effrenium voratum</name>
    <dbReference type="NCBI Taxonomy" id="2562239"/>
    <lineage>
        <taxon>Eukaryota</taxon>
        <taxon>Sar</taxon>
        <taxon>Alveolata</taxon>
        <taxon>Dinophyceae</taxon>
        <taxon>Suessiales</taxon>
        <taxon>Symbiodiniaceae</taxon>
        <taxon>Effrenium</taxon>
    </lineage>
</organism>
<accession>A0AA36HYR7</accession>
<dbReference type="PANTHER" id="PTHR24067">
    <property type="entry name" value="UBIQUITIN-CONJUGATING ENZYME E2"/>
    <property type="match status" value="1"/>
</dbReference>
<dbReference type="SUPFAM" id="SSF54495">
    <property type="entry name" value="UBC-like"/>
    <property type="match status" value="1"/>
</dbReference>
<dbReference type="InterPro" id="IPR016135">
    <property type="entry name" value="UBQ-conjugating_enzyme/RWD"/>
</dbReference>
<feature type="domain" description="UBC core" evidence="1">
    <location>
        <begin position="20"/>
        <end position="166"/>
    </location>
</feature>
<dbReference type="InterPro" id="IPR050113">
    <property type="entry name" value="Ub_conjugating_enzyme"/>
</dbReference>
<name>A0AA36HYR7_9DINO</name>
<dbReference type="InterPro" id="IPR000608">
    <property type="entry name" value="UBC"/>
</dbReference>
<proteinExistence type="predicted"/>
<evidence type="ECO:0000313" key="3">
    <source>
        <dbReference type="Proteomes" id="UP001178507"/>
    </source>
</evidence>
<reference evidence="2" key="1">
    <citation type="submission" date="2023-08" db="EMBL/GenBank/DDBJ databases">
        <authorList>
            <person name="Chen Y."/>
            <person name="Shah S."/>
            <person name="Dougan E. K."/>
            <person name="Thang M."/>
            <person name="Chan C."/>
        </authorList>
    </citation>
    <scope>NUCLEOTIDE SEQUENCE</scope>
</reference>
<dbReference type="Proteomes" id="UP001178507">
    <property type="component" value="Unassembled WGS sequence"/>
</dbReference>
<sequence>MARQGLKPPHLLGLSTPQTPFSKRLNKELEDLKARGAEDGIFLHDFPDSNTCRVQVFGAPDTLYAGETFMLRFHFSDRYPFESPEVVFEGVSPMHPHIYSNGHICLSILYDAWSPALSVHAVCMSIVSMLSSAQSKVRPQDDTTYVARVGRRSPKLSKWHFDDDRV</sequence>
<evidence type="ECO:0000259" key="1">
    <source>
        <dbReference type="PROSITE" id="PS50127"/>
    </source>
</evidence>
<dbReference type="PROSITE" id="PS50127">
    <property type="entry name" value="UBC_2"/>
    <property type="match status" value="1"/>
</dbReference>
<dbReference type="EMBL" id="CAUJNA010000435">
    <property type="protein sequence ID" value="CAJ1376959.1"/>
    <property type="molecule type" value="Genomic_DNA"/>
</dbReference>